<dbReference type="InterPro" id="IPR011663">
    <property type="entry name" value="UTRA"/>
</dbReference>
<dbReference type="InterPro" id="IPR028978">
    <property type="entry name" value="Chorismate_lyase_/UTRA_dom_sf"/>
</dbReference>
<dbReference type="PROSITE" id="PS50949">
    <property type="entry name" value="HTH_GNTR"/>
    <property type="match status" value="1"/>
</dbReference>
<dbReference type="RefSeq" id="WP_120710209.1">
    <property type="nucleotide sequence ID" value="NZ_RBCJ01000001.1"/>
</dbReference>
<dbReference type="PANTHER" id="PTHR44846">
    <property type="entry name" value="MANNOSYL-D-GLYCERATE TRANSPORT/METABOLISM SYSTEM REPRESSOR MNGR-RELATED"/>
    <property type="match status" value="1"/>
</dbReference>
<dbReference type="InterPro" id="IPR036388">
    <property type="entry name" value="WH-like_DNA-bd_sf"/>
</dbReference>
<keyword evidence="1" id="KW-0805">Transcription regulation</keyword>
<feature type="domain" description="HTH gntR-type" evidence="4">
    <location>
        <begin position="11"/>
        <end position="80"/>
    </location>
</feature>
<dbReference type="OrthoDB" id="9815017at2"/>
<dbReference type="Pfam" id="PF00392">
    <property type="entry name" value="GntR"/>
    <property type="match status" value="1"/>
</dbReference>
<dbReference type="GO" id="GO:0045892">
    <property type="term" value="P:negative regulation of DNA-templated transcription"/>
    <property type="evidence" value="ECO:0007669"/>
    <property type="project" value="TreeGrafter"/>
</dbReference>
<dbReference type="Pfam" id="PF07702">
    <property type="entry name" value="UTRA"/>
    <property type="match status" value="1"/>
</dbReference>
<organism evidence="5 6">
    <name type="scientific">Ulvibacterium marinum</name>
    <dbReference type="NCBI Taxonomy" id="2419782"/>
    <lineage>
        <taxon>Bacteria</taxon>
        <taxon>Pseudomonadati</taxon>
        <taxon>Bacteroidota</taxon>
        <taxon>Flavobacteriia</taxon>
        <taxon>Flavobacteriales</taxon>
        <taxon>Flavobacteriaceae</taxon>
        <taxon>Ulvibacterium</taxon>
    </lineage>
</organism>
<dbReference type="SMART" id="SM00345">
    <property type="entry name" value="HTH_GNTR"/>
    <property type="match status" value="1"/>
</dbReference>
<evidence type="ECO:0000256" key="1">
    <source>
        <dbReference type="ARBA" id="ARBA00023015"/>
    </source>
</evidence>
<dbReference type="AlphaFoldDB" id="A0A3B0CAQ0"/>
<keyword evidence="3" id="KW-0804">Transcription</keyword>
<gene>
    <name evidence="5" type="ORF">D7Z94_03940</name>
</gene>
<protein>
    <submittedName>
        <fullName evidence="5">GntR family transcriptional regulator</fullName>
    </submittedName>
</protein>
<dbReference type="GO" id="GO:0003677">
    <property type="term" value="F:DNA binding"/>
    <property type="evidence" value="ECO:0007669"/>
    <property type="project" value="UniProtKB-KW"/>
</dbReference>
<dbReference type="PANTHER" id="PTHR44846:SF1">
    <property type="entry name" value="MANNOSYL-D-GLYCERATE TRANSPORT_METABOLISM SYSTEM REPRESSOR MNGR-RELATED"/>
    <property type="match status" value="1"/>
</dbReference>
<dbReference type="SUPFAM" id="SSF46785">
    <property type="entry name" value="Winged helix' DNA-binding domain"/>
    <property type="match status" value="1"/>
</dbReference>
<comment type="caution">
    <text evidence="5">The sequence shown here is derived from an EMBL/GenBank/DDBJ whole genome shotgun (WGS) entry which is preliminary data.</text>
</comment>
<keyword evidence="2" id="KW-0238">DNA-binding</keyword>
<dbReference type="SMART" id="SM00866">
    <property type="entry name" value="UTRA"/>
    <property type="match status" value="1"/>
</dbReference>
<dbReference type="InterPro" id="IPR036390">
    <property type="entry name" value="WH_DNA-bd_sf"/>
</dbReference>
<dbReference type="GO" id="GO:0003700">
    <property type="term" value="F:DNA-binding transcription factor activity"/>
    <property type="evidence" value="ECO:0007669"/>
    <property type="project" value="InterPro"/>
</dbReference>
<dbReference type="Proteomes" id="UP000276603">
    <property type="component" value="Unassembled WGS sequence"/>
</dbReference>
<dbReference type="Gene3D" id="3.40.1410.10">
    <property type="entry name" value="Chorismate lyase-like"/>
    <property type="match status" value="1"/>
</dbReference>
<dbReference type="Gene3D" id="1.10.10.10">
    <property type="entry name" value="Winged helix-like DNA-binding domain superfamily/Winged helix DNA-binding domain"/>
    <property type="match status" value="1"/>
</dbReference>
<proteinExistence type="predicted"/>
<dbReference type="CDD" id="cd07377">
    <property type="entry name" value="WHTH_GntR"/>
    <property type="match status" value="1"/>
</dbReference>
<dbReference type="SUPFAM" id="SSF64288">
    <property type="entry name" value="Chorismate lyase-like"/>
    <property type="match status" value="1"/>
</dbReference>
<evidence type="ECO:0000313" key="6">
    <source>
        <dbReference type="Proteomes" id="UP000276603"/>
    </source>
</evidence>
<dbReference type="PRINTS" id="PR00035">
    <property type="entry name" value="HTHGNTR"/>
</dbReference>
<evidence type="ECO:0000259" key="4">
    <source>
        <dbReference type="PROSITE" id="PS50949"/>
    </source>
</evidence>
<evidence type="ECO:0000256" key="2">
    <source>
        <dbReference type="ARBA" id="ARBA00023125"/>
    </source>
</evidence>
<keyword evidence="6" id="KW-1185">Reference proteome</keyword>
<dbReference type="InterPro" id="IPR050679">
    <property type="entry name" value="Bact_HTH_transcr_reg"/>
</dbReference>
<reference evidence="5 6" key="1">
    <citation type="submission" date="2018-10" db="EMBL/GenBank/DDBJ databases">
        <title>Ulvibacterium marinum gen. nov., sp. nov., a novel marine bacterium of the family Flavobacteriaceae, isolated from a culture of the green alga Ulva prolifera.</title>
        <authorList>
            <person name="Zhang Z."/>
        </authorList>
    </citation>
    <scope>NUCLEOTIDE SEQUENCE [LARGE SCALE GENOMIC DNA]</scope>
    <source>
        <strain evidence="5 6">CCMM003</strain>
    </source>
</reference>
<name>A0A3B0CAQ0_9FLAO</name>
<dbReference type="InterPro" id="IPR000524">
    <property type="entry name" value="Tscrpt_reg_HTH_GntR"/>
</dbReference>
<evidence type="ECO:0000313" key="5">
    <source>
        <dbReference type="EMBL" id="RKN83002.1"/>
    </source>
</evidence>
<sequence length="245" mass="27881">MDFKLDQNSSIPFHVQIEGYLRELILRKDYRNGASFLPKEVTLSKRLGVSRNTVRQAVNTLVNDGLVERKKGVGTKVVTKKITTRLDNWISFTKEMENQGIEVVNYSVQISNAEASEEVSQALGISLSKKVWKLEKIRGSKKAKYLYSVSYFHPRVGITGKEDFTIPLYELLEKEHDTIVMTSKEKISAIKAAGDIGSLLDVGPDIPILKRERVVCDPGDRPVEYNVVYYHTSYFTYDIEIKRSL</sequence>
<dbReference type="EMBL" id="RBCJ01000001">
    <property type="protein sequence ID" value="RKN83002.1"/>
    <property type="molecule type" value="Genomic_DNA"/>
</dbReference>
<evidence type="ECO:0000256" key="3">
    <source>
        <dbReference type="ARBA" id="ARBA00023163"/>
    </source>
</evidence>
<accession>A0A3B0CAQ0</accession>